<accession>D3BMR4</accession>
<protein>
    <submittedName>
        <fullName evidence="1">Uncharacterized protein</fullName>
    </submittedName>
</protein>
<dbReference type="Proteomes" id="UP000001396">
    <property type="component" value="Unassembled WGS sequence"/>
</dbReference>
<dbReference type="RefSeq" id="XP_020429405.1">
    <property type="nucleotide sequence ID" value="XM_020583218.1"/>
</dbReference>
<keyword evidence="2" id="KW-1185">Reference proteome</keyword>
<evidence type="ECO:0000313" key="1">
    <source>
        <dbReference type="EMBL" id="EFA77276.1"/>
    </source>
</evidence>
<gene>
    <name evidence="1" type="ORF">PPL_12487</name>
</gene>
<sequence length="38" mass="4453">MIFNLSNIMIQIKSFLLESVSTKVEFWVHIRVLDSNIS</sequence>
<dbReference type="EMBL" id="ADBJ01000043">
    <property type="protein sequence ID" value="EFA77276.1"/>
    <property type="molecule type" value="Genomic_DNA"/>
</dbReference>
<organism evidence="1 2">
    <name type="scientific">Heterostelium pallidum (strain ATCC 26659 / Pp 5 / PN500)</name>
    <name type="common">Cellular slime mold</name>
    <name type="synonym">Polysphondylium pallidum</name>
    <dbReference type="NCBI Taxonomy" id="670386"/>
    <lineage>
        <taxon>Eukaryota</taxon>
        <taxon>Amoebozoa</taxon>
        <taxon>Evosea</taxon>
        <taxon>Eumycetozoa</taxon>
        <taxon>Dictyostelia</taxon>
        <taxon>Acytosteliales</taxon>
        <taxon>Acytosteliaceae</taxon>
        <taxon>Heterostelium</taxon>
    </lineage>
</organism>
<dbReference type="InParanoid" id="D3BMR4"/>
<comment type="caution">
    <text evidence="1">The sequence shown here is derived from an EMBL/GenBank/DDBJ whole genome shotgun (WGS) entry which is preliminary data.</text>
</comment>
<reference evidence="1 2" key="1">
    <citation type="journal article" date="2011" name="Genome Res.">
        <title>Phylogeny-wide analysis of social amoeba genomes highlights ancient origins for complex intercellular communication.</title>
        <authorList>
            <person name="Heidel A.J."/>
            <person name="Lawal H.M."/>
            <person name="Felder M."/>
            <person name="Schilde C."/>
            <person name="Helps N.R."/>
            <person name="Tunggal B."/>
            <person name="Rivero F."/>
            <person name="John U."/>
            <person name="Schleicher M."/>
            <person name="Eichinger L."/>
            <person name="Platzer M."/>
            <person name="Noegel A.A."/>
            <person name="Schaap P."/>
            <person name="Gloeckner G."/>
        </authorList>
    </citation>
    <scope>NUCLEOTIDE SEQUENCE [LARGE SCALE GENOMIC DNA]</scope>
    <source>
        <strain evidence="2">ATCC 26659 / Pp 5 / PN500</strain>
    </source>
</reference>
<dbReference type="AlphaFoldDB" id="D3BMR4"/>
<evidence type="ECO:0000313" key="2">
    <source>
        <dbReference type="Proteomes" id="UP000001396"/>
    </source>
</evidence>
<dbReference type="GeneID" id="31367954"/>
<proteinExistence type="predicted"/>
<name>D3BMR4_HETP5</name>